<evidence type="ECO:0000259" key="1">
    <source>
        <dbReference type="PROSITE" id="PS51186"/>
    </source>
</evidence>
<dbReference type="InterPro" id="IPR016181">
    <property type="entry name" value="Acyl_CoA_acyltransferase"/>
</dbReference>
<dbReference type="Pfam" id="PF00583">
    <property type="entry name" value="Acetyltransf_1"/>
    <property type="match status" value="1"/>
</dbReference>
<dbReference type="PROSITE" id="PS51186">
    <property type="entry name" value="GNAT"/>
    <property type="match status" value="1"/>
</dbReference>
<keyword evidence="3" id="KW-1185">Reference proteome</keyword>
<evidence type="ECO:0000313" key="2">
    <source>
        <dbReference type="EMBL" id="TGN41742.1"/>
    </source>
</evidence>
<dbReference type="Gene3D" id="3.40.630.30">
    <property type="match status" value="1"/>
</dbReference>
<keyword evidence="2" id="KW-0808">Transferase</keyword>
<dbReference type="SUPFAM" id="SSF55729">
    <property type="entry name" value="Acyl-CoA N-acyltransferases (Nat)"/>
    <property type="match status" value="1"/>
</dbReference>
<reference evidence="2 3" key="1">
    <citation type="submission" date="2019-04" db="EMBL/GenBank/DDBJ databases">
        <authorList>
            <person name="Park S."/>
            <person name="Yoon J.-H."/>
        </authorList>
    </citation>
    <scope>NUCLEOTIDE SEQUENCE [LARGE SCALE GENOMIC DNA]</scope>
    <source>
        <strain evidence="2 3">HJM-18</strain>
    </source>
</reference>
<dbReference type="RefSeq" id="WP_135802127.1">
    <property type="nucleotide sequence ID" value="NZ_SRPF01000001.1"/>
</dbReference>
<dbReference type="Proteomes" id="UP000298325">
    <property type="component" value="Unassembled WGS sequence"/>
</dbReference>
<dbReference type="CDD" id="cd04301">
    <property type="entry name" value="NAT_SF"/>
    <property type="match status" value="1"/>
</dbReference>
<accession>A0A4Z1CJG9</accession>
<protein>
    <submittedName>
        <fullName evidence="2">N-acetyltransferase</fullName>
    </submittedName>
</protein>
<gene>
    <name evidence="2" type="ORF">E5Q11_04245</name>
</gene>
<evidence type="ECO:0000313" key="3">
    <source>
        <dbReference type="Proteomes" id="UP000298325"/>
    </source>
</evidence>
<dbReference type="OrthoDB" id="187903at2"/>
<organism evidence="2 3">
    <name type="scientific">Marinobacter confluentis</name>
    <dbReference type="NCBI Taxonomy" id="1697557"/>
    <lineage>
        <taxon>Bacteria</taxon>
        <taxon>Pseudomonadati</taxon>
        <taxon>Pseudomonadota</taxon>
        <taxon>Gammaproteobacteria</taxon>
        <taxon>Pseudomonadales</taxon>
        <taxon>Marinobacteraceae</taxon>
        <taxon>Marinobacter</taxon>
    </lineage>
</organism>
<dbReference type="AlphaFoldDB" id="A0A4Z1CJG9"/>
<comment type="caution">
    <text evidence="2">The sequence shown here is derived from an EMBL/GenBank/DDBJ whole genome shotgun (WGS) entry which is preliminary data.</text>
</comment>
<dbReference type="InterPro" id="IPR000182">
    <property type="entry name" value="GNAT_dom"/>
</dbReference>
<dbReference type="GO" id="GO:0016747">
    <property type="term" value="F:acyltransferase activity, transferring groups other than amino-acyl groups"/>
    <property type="evidence" value="ECO:0007669"/>
    <property type="project" value="InterPro"/>
</dbReference>
<name>A0A4Z1CJG9_9GAMM</name>
<sequence length="196" mass="22653">MTITLQTRVGSAIEPYIDDLARLRITVFRDFPYLYDGNMAYEARYIATYSRSPRSLFVLAFDGDRLVGAATGIPMVDETEAFKKPFIEQGYSPQGIFYFGESVLLPDYRGEGIGVAFFDHRESYARALGGFSHCCFCAVERPADHRLRPRHYQPLDAFWGNRGYRKLPELKTEYRWKDVGEKEETAKPMTFWLKTL</sequence>
<proteinExistence type="predicted"/>
<dbReference type="EMBL" id="SRPF01000001">
    <property type="protein sequence ID" value="TGN41742.1"/>
    <property type="molecule type" value="Genomic_DNA"/>
</dbReference>
<feature type="domain" description="N-acetyltransferase" evidence="1">
    <location>
        <begin position="11"/>
        <end position="194"/>
    </location>
</feature>